<evidence type="ECO:0000256" key="1">
    <source>
        <dbReference type="SAM" id="MobiDB-lite"/>
    </source>
</evidence>
<dbReference type="EMBL" id="CALTRL010000172">
    <property type="protein sequence ID" value="CAH7666883.1"/>
    <property type="molecule type" value="Genomic_DNA"/>
</dbReference>
<organism evidence="3 4">
    <name type="scientific">Phakopsora pachyrhizi</name>
    <name type="common">Asian soybean rust disease fungus</name>
    <dbReference type="NCBI Taxonomy" id="170000"/>
    <lineage>
        <taxon>Eukaryota</taxon>
        <taxon>Fungi</taxon>
        <taxon>Dikarya</taxon>
        <taxon>Basidiomycota</taxon>
        <taxon>Pucciniomycotina</taxon>
        <taxon>Pucciniomycetes</taxon>
        <taxon>Pucciniales</taxon>
        <taxon>Phakopsoraceae</taxon>
        <taxon>Phakopsora</taxon>
    </lineage>
</organism>
<proteinExistence type="predicted"/>
<feature type="region of interest" description="Disordered" evidence="1">
    <location>
        <begin position="48"/>
        <end position="122"/>
    </location>
</feature>
<feature type="chain" id="PRO_5043359078" evidence="2">
    <location>
        <begin position="24"/>
        <end position="413"/>
    </location>
</feature>
<reference evidence="3" key="1">
    <citation type="submission" date="2022-06" db="EMBL/GenBank/DDBJ databases">
        <authorList>
            <consortium name="SYNGENTA / RWTH Aachen University"/>
        </authorList>
    </citation>
    <scope>NUCLEOTIDE SEQUENCE</scope>
</reference>
<dbReference type="Proteomes" id="UP001153365">
    <property type="component" value="Unassembled WGS sequence"/>
</dbReference>
<feature type="region of interest" description="Disordered" evidence="1">
    <location>
        <begin position="315"/>
        <end position="413"/>
    </location>
</feature>
<evidence type="ECO:0000313" key="4">
    <source>
        <dbReference type="Proteomes" id="UP001153365"/>
    </source>
</evidence>
<feature type="compositionally biased region" description="Polar residues" evidence="1">
    <location>
        <begin position="315"/>
        <end position="324"/>
    </location>
</feature>
<feature type="compositionally biased region" description="Polar residues" evidence="1">
    <location>
        <begin position="57"/>
        <end position="69"/>
    </location>
</feature>
<dbReference type="AlphaFoldDB" id="A0AAV0AHS4"/>
<keyword evidence="2" id="KW-0732">Signal</keyword>
<sequence length="413" mass="45315">MSANLLIVKVLVALMSLYPSIICLPQYGFGSRNLNTFGREEMKPMNHFNENFERGDSNFNTYGSSQNINEAKDSEDLDNSKINDESVPSNDADHSARSIDSFSPSKRSGIQTDSKSSSSAVNVRGGSIVLHARQEQKLKALASIQLAEGKDAAARPPFHGGFARPDEHGDKQEVKSKDGAYDAKAEDLLHPKANRYNRRNKLINTFPGIVNSYLFEWEPENSTPPLSRRQKIEDDTQARNITGLPANTTLFNGSVFNRTSSHNLTADDSSKLNRTTINDTVIHNPIVKAPDGRIRRRQESSNSFFDVPVDSTNFFDNSSSLPSNRTHRNRPPLSRFDGSRNSNSFPFPTRNVSSTFTNGSWATGDTTNSIVNGGTTTNSSDTIGNRTASFDNPGTTTNTSVIPGNITGSINDK</sequence>
<gene>
    <name evidence="3" type="ORF">PPACK8108_LOCUS1243</name>
</gene>
<accession>A0AAV0AHS4</accession>
<keyword evidence="4" id="KW-1185">Reference proteome</keyword>
<comment type="caution">
    <text evidence="3">The sequence shown here is derived from an EMBL/GenBank/DDBJ whole genome shotgun (WGS) entry which is preliminary data.</text>
</comment>
<protein>
    <submittedName>
        <fullName evidence="3">Uncharacterized protein</fullName>
    </submittedName>
</protein>
<name>A0AAV0AHS4_PHAPC</name>
<feature type="compositionally biased region" description="Polar residues" evidence="1">
    <location>
        <begin position="98"/>
        <end position="121"/>
    </location>
</feature>
<feature type="signal peptide" evidence="2">
    <location>
        <begin position="1"/>
        <end position="23"/>
    </location>
</feature>
<feature type="compositionally biased region" description="Basic and acidic residues" evidence="1">
    <location>
        <begin position="70"/>
        <end position="84"/>
    </location>
</feature>
<feature type="compositionally biased region" description="Polar residues" evidence="1">
    <location>
        <begin position="339"/>
        <end position="413"/>
    </location>
</feature>
<evidence type="ECO:0000256" key="2">
    <source>
        <dbReference type="SAM" id="SignalP"/>
    </source>
</evidence>
<evidence type="ECO:0000313" key="3">
    <source>
        <dbReference type="EMBL" id="CAH7666883.1"/>
    </source>
</evidence>